<comment type="caution">
    <text evidence="4">The sequence shown here is derived from an EMBL/GenBank/DDBJ whole genome shotgun (WGS) entry which is preliminary data.</text>
</comment>
<dbReference type="InterPro" id="IPR008978">
    <property type="entry name" value="HSP20-like_chaperone"/>
</dbReference>
<dbReference type="Proteomes" id="UP000294911">
    <property type="component" value="Unassembled WGS sequence"/>
</dbReference>
<dbReference type="AlphaFoldDB" id="A0A4R2RBN5"/>
<protein>
    <submittedName>
        <fullName evidence="4">HSP20 family protein</fullName>
    </submittedName>
</protein>
<comment type="similarity">
    <text evidence="1 2">Belongs to the small heat shock protein (HSP20) family.</text>
</comment>
<gene>
    <name evidence="4" type="ORF">EV191_1011083</name>
</gene>
<evidence type="ECO:0000259" key="3">
    <source>
        <dbReference type="PROSITE" id="PS01031"/>
    </source>
</evidence>
<name>A0A4R2RBN5_9PSEU</name>
<dbReference type="CDD" id="cd06464">
    <property type="entry name" value="ACD_sHsps-like"/>
    <property type="match status" value="1"/>
</dbReference>
<dbReference type="OrthoDB" id="3855217at2"/>
<dbReference type="InterPro" id="IPR031107">
    <property type="entry name" value="Small_HSP"/>
</dbReference>
<dbReference type="PROSITE" id="PS01031">
    <property type="entry name" value="SHSP"/>
    <property type="match status" value="1"/>
</dbReference>
<evidence type="ECO:0000256" key="2">
    <source>
        <dbReference type="RuleBase" id="RU003616"/>
    </source>
</evidence>
<dbReference type="Pfam" id="PF00011">
    <property type="entry name" value="HSP20"/>
    <property type="match status" value="1"/>
</dbReference>
<dbReference type="EMBL" id="SLXQ01000001">
    <property type="protein sequence ID" value="TCP57131.1"/>
    <property type="molecule type" value="Genomic_DNA"/>
</dbReference>
<proteinExistence type="inferred from homology"/>
<organism evidence="4 5">
    <name type="scientific">Tamaricihabitans halophyticus</name>
    <dbReference type="NCBI Taxonomy" id="1262583"/>
    <lineage>
        <taxon>Bacteria</taxon>
        <taxon>Bacillati</taxon>
        <taxon>Actinomycetota</taxon>
        <taxon>Actinomycetes</taxon>
        <taxon>Pseudonocardiales</taxon>
        <taxon>Pseudonocardiaceae</taxon>
        <taxon>Tamaricihabitans</taxon>
    </lineage>
</organism>
<evidence type="ECO:0000313" key="5">
    <source>
        <dbReference type="Proteomes" id="UP000294911"/>
    </source>
</evidence>
<evidence type="ECO:0000313" key="4">
    <source>
        <dbReference type="EMBL" id="TCP57131.1"/>
    </source>
</evidence>
<evidence type="ECO:0000256" key="1">
    <source>
        <dbReference type="PROSITE-ProRule" id="PRU00285"/>
    </source>
</evidence>
<feature type="domain" description="SHSP" evidence="3">
    <location>
        <begin position="33"/>
        <end position="151"/>
    </location>
</feature>
<accession>A0A4R2RBN5</accession>
<dbReference type="Gene3D" id="2.60.40.790">
    <property type="match status" value="1"/>
</dbReference>
<sequence length="159" mass="17292">MALAVRSPRDPFRALVRQLDGDFDGIVRRAFGTHAGSFVPAAEIRRDGADVLVSLDVPGVDVANDVSVEVSEGRLVITGERASASTESQEGDAKVLVRETVAGKFRREFTLPDHVSPDDVAADYDRGVLRVRVRNVTKPTVEPRKIEVRRAGDLESGKN</sequence>
<dbReference type="SUPFAM" id="SSF49764">
    <property type="entry name" value="HSP20-like chaperones"/>
    <property type="match status" value="1"/>
</dbReference>
<dbReference type="InterPro" id="IPR002068">
    <property type="entry name" value="A-crystallin/Hsp20_dom"/>
</dbReference>
<keyword evidence="5" id="KW-1185">Reference proteome</keyword>
<dbReference type="PANTHER" id="PTHR11527">
    <property type="entry name" value="HEAT-SHOCK PROTEIN 20 FAMILY MEMBER"/>
    <property type="match status" value="1"/>
</dbReference>
<dbReference type="RefSeq" id="WP_132875649.1">
    <property type="nucleotide sequence ID" value="NZ_SLXQ01000001.1"/>
</dbReference>
<reference evidence="4 5" key="1">
    <citation type="submission" date="2019-03" db="EMBL/GenBank/DDBJ databases">
        <title>Genomic Encyclopedia of Type Strains, Phase IV (KMG-IV): sequencing the most valuable type-strain genomes for metagenomic binning, comparative biology and taxonomic classification.</title>
        <authorList>
            <person name="Goeker M."/>
        </authorList>
    </citation>
    <scope>NUCLEOTIDE SEQUENCE [LARGE SCALE GENOMIC DNA]</scope>
    <source>
        <strain evidence="4 5">DSM 45765</strain>
    </source>
</reference>